<feature type="region of interest" description="Disordered" evidence="12">
    <location>
        <begin position="260"/>
        <end position="291"/>
    </location>
</feature>
<dbReference type="SMART" id="SM00355">
    <property type="entry name" value="ZnF_C2H2"/>
    <property type="match status" value="10"/>
</dbReference>
<keyword evidence="9" id="KW-0804">Transcription</keyword>
<keyword evidence="7" id="KW-0805">Transcription regulation</keyword>
<feature type="compositionally biased region" description="Low complexity" evidence="12">
    <location>
        <begin position="475"/>
        <end position="489"/>
    </location>
</feature>
<dbReference type="PROSITE" id="PS00028">
    <property type="entry name" value="ZINC_FINGER_C2H2_1"/>
    <property type="match status" value="8"/>
</dbReference>
<feature type="domain" description="C2H2-type" evidence="13">
    <location>
        <begin position="953"/>
        <end position="980"/>
    </location>
</feature>
<dbReference type="Pfam" id="PF13912">
    <property type="entry name" value="zf-C2H2_6"/>
    <property type="match status" value="1"/>
</dbReference>
<dbReference type="GO" id="GO:0000978">
    <property type="term" value="F:RNA polymerase II cis-regulatory region sequence-specific DNA binding"/>
    <property type="evidence" value="ECO:0007669"/>
    <property type="project" value="TreeGrafter"/>
</dbReference>
<dbReference type="EMBL" id="JAGFMF010011892">
    <property type="protein sequence ID" value="KAG8510162.1"/>
    <property type="molecule type" value="Genomic_DNA"/>
</dbReference>
<evidence type="ECO:0000256" key="5">
    <source>
        <dbReference type="ARBA" id="ARBA00022771"/>
    </source>
</evidence>
<dbReference type="PANTHER" id="PTHR24399:SF54">
    <property type="entry name" value="GASTRULA ZINC FINGER PROTEIN XLCGF26.1-LIKE-RELATED"/>
    <property type="match status" value="1"/>
</dbReference>
<feature type="region of interest" description="Disordered" evidence="12">
    <location>
        <begin position="680"/>
        <end position="727"/>
    </location>
</feature>
<evidence type="ECO:0000256" key="2">
    <source>
        <dbReference type="ARBA" id="ARBA00006991"/>
    </source>
</evidence>
<dbReference type="PROSITE" id="PS50157">
    <property type="entry name" value="ZINC_FINGER_C2H2_2"/>
    <property type="match status" value="10"/>
</dbReference>
<feature type="compositionally biased region" description="Acidic residues" evidence="12">
    <location>
        <begin position="977"/>
        <end position="988"/>
    </location>
</feature>
<proteinExistence type="inferred from homology"/>
<comment type="caution">
    <text evidence="14">The sequence shown here is derived from an EMBL/GenBank/DDBJ whole genome shotgun (WGS) entry which is preliminary data.</text>
</comment>
<feature type="compositionally biased region" description="Low complexity" evidence="12">
    <location>
        <begin position="497"/>
        <end position="515"/>
    </location>
</feature>
<dbReference type="GO" id="GO:0008270">
    <property type="term" value="F:zinc ion binding"/>
    <property type="evidence" value="ECO:0007669"/>
    <property type="project" value="UniProtKB-KW"/>
</dbReference>
<protein>
    <submittedName>
        <fullName evidence="14">Paternally-expressed gene 3 protein</fullName>
    </submittedName>
</protein>
<evidence type="ECO:0000259" key="13">
    <source>
        <dbReference type="PROSITE" id="PS50157"/>
    </source>
</evidence>
<evidence type="ECO:0000256" key="7">
    <source>
        <dbReference type="ARBA" id="ARBA00023015"/>
    </source>
</evidence>
<feature type="region of interest" description="Disordered" evidence="12">
    <location>
        <begin position="975"/>
        <end position="995"/>
    </location>
</feature>
<dbReference type="AlphaFoldDB" id="A0A8J6A001"/>
<evidence type="ECO:0000256" key="6">
    <source>
        <dbReference type="ARBA" id="ARBA00022833"/>
    </source>
</evidence>
<accession>A0A8J6A001</accession>
<feature type="domain" description="C2H2-type" evidence="13">
    <location>
        <begin position="132"/>
        <end position="159"/>
    </location>
</feature>
<evidence type="ECO:0000256" key="11">
    <source>
        <dbReference type="PROSITE-ProRule" id="PRU00042"/>
    </source>
</evidence>
<keyword evidence="15" id="KW-1185">Reference proteome</keyword>
<evidence type="ECO:0000256" key="9">
    <source>
        <dbReference type="ARBA" id="ARBA00023163"/>
    </source>
</evidence>
<feature type="compositionally biased region" description="Basic and acidic residues" evidence="12">
    <location>
        <begin position="264"/>
        <end position="274"/>
    </location>
</feature>
<feature type="compositionally biased region" description="Basic and acidic residues" evidence="12">
    <location>
        <begin position="417"/>
        <end position="432"/>
    </location>
</feature>
<keyword evidence="5 11" id="KW-0863">Zinc-finger</keyword>
<feature type="compositionally biased region" description="Low complexity" evidence="12">
    <location>
        <begin position="103"/>
        <end position="118"/>
    </location>
</feature>
<dbReference type="GO" id="GO:0002682">
    <property type="term" value="P:regulation of immune system process"/>
    <property type="evidence" value="ECO:0007669"/>
    <property type="project" value="TreeGrafter"/>
</dbReference>
<dbReference type="Proteomes" id="UP000700334">
    <property type="component" value="Unassembled WGS sequence"/>
</dbReference>
<evidence type="ECO:0000256" key="10">
    <source>
        <dbReference type="ARBA" id="ARBA00023242"/>
    </source>
</evidence>
<feature type="compositionally biased region" description="Acidic residues" evidence="12">
    <location>
        <begin position="707"/>
        <end position="726"/>
    </location>
</feature>
<dbReference type="GO" id="GO:0001227">
    <property type="term" value="F:DNA-binding transcription repressor activity, RNA polymerase II-specific"/>
    <property type="evidence" value="ECO:0007669"/>
    <property type="project" value="TreeGrafter"/>
</dbReference>
<gene>
    <name evidence="14" type="ORF">J0S82_006401</name>
</gene>
<comment type="similarity">
    <text evidence="2">Belongs to the krueppel C2H2-type zinc-finger protein family.</text>
</comment>
<keyword evidence="8" id="KW-0238">DNA-binding</keyword>
<keyword evidence="3" id="KW-0479">Metal-binding</keyword>
<feature type="region of interest" description="Disordered" evidence="12">
    <location>
        <begin position="173"/>
        <end position="234"/>
    </location>
</feature>
<dbReference type="Pfam" id="PF00096">
    <property type="entry name" value="zf-C2H2"/>
    <property type="match status" value="6"/>
</dbReference>
<feature type="compositionally biased region" description="Acidic residues" evidence="12">
    <location>
        <begin position="1047"/>
        <end position="1085"/>
    </location>
</feature>
<evidence type="ECO:0000256" key="4">
    <source>
        <dbReference type="ARBA" id="ARBA00022737"/>
    </source>
</evidence>
<feature type="region of interest" description="Disordered" evidence="12">
    <location>
        <begin position="310"/>
        <end position="575"/>
    </location>
</feature>
<keyword evidence="4" id="KW-0677">Repeat</keyword>
<dbReference type="OrthoDB" id="9531386at2759"/>
<dbReference type="FunFam" id="3.30.160.60:FF:001757">
    <property type="entry name" value="paternally-expressed gene 3 protein isoform X1"/>
    <property type="match status" value="1"/>
</dbReference>
<feature type="compositionally biased region" description="Gly residues" evidence="12">
    <location>
        <begin position="372"/>
        <end position="382"/>
    </location>
</feature>
<feature type="domain" description="C2H2-type" evidence="13">
    <location>
        <begin position="902"/>
        <end position="929"/>
    </location>
</feature>
<dbReference type="Gene3D" id="3.30.160.60">
    <property type="entry name" value="Classic Zinc Finger"/>
    <property type="match status" value="5"/>
</dbReference>
<dbReference type="PANTHER" id="PTHR24399">
    <property type="entry name" value="ZINC FINGER AND BTB DOMAIN-CONTAINING"/>
    <property type="match status" value="1"/>
</dbReference>
<dbReference type="SUPFAM" id="SSF57667">
    <property type="entry name" value="beta-beta-alpha zinc fingers"/>
    <property type="match status" value="3"/>
</dbReference>
<dbReference type="InterPro" id="IPR036236">
    <property type="entry name" value="Znf_C2H2_sf"/>
</dbReference>
<dbReference type="GO" id="GO:0001817">
    <property type="term" value="P:regulation of cytokine production"/>
    <property type="evidence" value="ECO:0007669"/>
    <property type="project" value="TreeGrafter"/>
</dbReference>
<feature type="domain" description="C2H2-type" evidence="13">
    <location>
        <begin position="845"/>
        <end position="872"/>
    </location>
</feature>
<evidence type="ECO:0000256" key="3">
    <source>
        <dbReference type="ARBA" id="ARBA00022723"/>
    </source>
</evidence>
<feature type="region of interest" description="Disordered" evidence="12">
    <location>
        <begin position="591"/>
        <end position="651"/>
    </location>
</feature>
<comment type="subcellular location">
    <subcellularLocation>
        <location evidence="1">Nucleus</location>
    </subcellularLocation>
</comment>
<feature type="compositionally biased region" description="Basic and acidic residues" evidence="12">
    <location>
        <begin position="591"/>
        <end position="607"/>
    </location>
</feature>
<evidence type="ECO:0000256" key="1">
    <source>
        <dbReference type="ARBA" id="ARBA00004123"/>
    </source>
</evidence>
<feature type="domain" description="C2H2-type" evidence="13">
    <location>
        <begin position="785"/>
        <end position="812"/>
    </location>
</feature>
<keyword evidence="10" id="KW-0539">Nucleus</keyword>
<feature type="compositionally biased region" description="Basic and acidic residues" evidence="12">
    <location>
        <begin position="31"/>
        <end position="47"/>
    </location>
</feature>
<feature type="compositionally biased region" description="Basic and acidic residues" evidence="12">
    <location>
        <begin position="310"/>
        <end position="321"/>
    </location>
</feature>
<reference evidence="14" key="1">
    <citation type="journal article" date="2021" name="Evol. Appl.">
        <title>The genome of the Pyrenean desman and the effects of bottlenecks and inbreeding on the genomic landscape of an endangered species.</title>
        <authorList>
            <person name="Escoda L."/>
            <person name="Castresana J."/>
        </authorList>
    </citation>
    <scope>NUCLEOTIDE SEQUENCE</scope>
    <source>
        <strain evidence="14">IBE-C5619</strain>
    </source>
</reference>
<dbReference type="GO" id="GO:0005654">
    <property type="term" value="C:nucleoplasm"/>
    <property type="evidence" value="ECO:0007669"/>
    <property type="project" value="TreeGrafter"/>
</dbReference>
<feature type="domain" description="C2H2-type" evidence="13">
    <location>
        <begin position="576"/>
        <end position="603"/>
    </location>
</feature>
<feature type="region of interest" description="Disordered" evidence="12">
    <location>
        <begin position="79"/>
        <end position="122"/>
    </location>
</feature>
<feature type="domain" description="C2H2-type" evidence="13">
    <location>
        <begin position="654"/>
        <end position="681"/>
    </location>
</feature>
<name>A0A8J6A001_GALPY</name>
<feature type="region of interest" description="Disordered" evidence="12">
    <location>
        <begin position="753"/>
        <end position="779"/>
    </location>
</feature>
<evidence type="ECO:0000256" key="12">
    <source>
        <dbReference type="SAM" id="MobiDB-lite"/>
    </source>
</evidence>
<feature type="region of interest" description="Disordered" evidence="12">
    <location>
        <begin position="1"/>
        <end position="58"/>
    </location>
</feature>
<keyword evidence="6" id="KW-0862">Zinc</keyword>
<feature type="compositionally biased region" description="Low complexity" evidence="12">
    <location>
        <begin position="1131"/>
        <end position="1140"/>
    </location>
</feature>
<feature type="region of interest" description="Disordered" evidence="12">
    <location>
        <begin position="1008"/>
        <end position="1148"/>
    </location>
</feature>
<feature type="compositionally biased region" description="Basic and acidic residues" evidence="12">
    <location>
        <begin position="202"/>
        <end position="221"/>
    </location>
</feature>
<feature type="domain" description="C2H2-type" evidence="13">
    <location>
        <begin position="729"/>
        <end position="756"/>
    </location>
</feature>
<feature type="domain" description="C2H2-type" evidence="13">
    <location>
        <begin position="1152"/>
        <end position="1176"/>
    </location>
</feature>
<feature type="domain" description="C2H2-type" evidence="13">
    <location>
        <begin position="294"/>
        <end position="321"/>
    </location>
</feature>
<dbReference type="InterPro" id="IPR013087">
    <property type="entry name" value="Znf_C2H2_type"/>
</dbReference>
<organism evidence="14 15">
    <name type="scientific">Galemys pyrenaicus</name>
    <name type="common">Iberian desman</name>
    <name type="synonym">Pyrenean desman</name>
    <dbReference type="NCBI Taxonomy" id="202257"/>
    <lineage>
        <taxon>Eukaryota</taxon>
        <taxon>Metazoa</taxon>
        <taxon>Chordata</taxon>
        <taxon>Craniata</taxon>
        <taxon>Vertebrata</taxon>
        <taxon>Euteleostomi</taxon>
        <taxon>Mammalia</taxon>
        <taxon>Eutheria</taxon>
        <taxon>Laurasiatheria</taxon>
        <taxon>Eulipotyphla</taxon>
        <taxon>Talpidae</taxon>
        <taxon>Galemys</taxon>
    </lineage>
</organism>
<evidence type="ECO:0000256" key="8">
    <source>
        <dbReference type="ARBA" id="ARBA00023125"/>
    </source>
</evidence>
<feature type="compositionally biased region" description="Basic and acidic residues" evidence="12">
    <location>
        <begin position="1"/>
        <end position="21"/>
    </location>
</feature>
<sequence>MEKFLKDVSRSPRPGRAREGGVRPPGLPRWPDPDRKGLPPRQREPLARARGCGGHALAGGRFPFQASLVSRRRALERKRRYHADADQQGPRLEQGGFARKRPAACGEARAAARSSSLGAPPPTAQPAEAAAYVCTDCGRCFAVVSEFVEHQIMHTRDGLDEFGESFSRSVAASQARRRRAGGAPGARRGWGAAPVEGTAPAELRKALARERAAEPERRAAERQAPSGPSPNRALGALPRVFGPDEAYECQVCREAFGRGLAPAPDRRDQERAEAFEPSPAPGGRQDVRGPEQATICKACGVAFPRGPLLREHRQARARAEPPEGQGGPCAETFVPSRKRRQPMRSEETLCDFQDSGATFRPGPPDTPSWDGPRGGRGLGQSGPSGPRTDSQRSHTVARPPEDEEPRPASAVGAYPDGAREAPTEEEPGERGHSGLSVIHSLAFVEAQRSPRVGPHPAALPPRSGPAATEPVQPDAEGAGSSARAAEPGSQRQGIRIGEAPPGGAESGSGPAAQPPEGFTGAAGEQKVDGASPAPGPQVQGHQKARAKRKNIEQSGPVASEGHPSRLATGRPRERAHECRLCGESFALSAELAEHQKAHDRTSSRGESRGLSGLRSFAAADPQTSYGRRPMPAADPGPGLQGQAQAASAEQLAPSECRECGACFATPEALRAHQKVYGGEKVHERRLFGDSGHGAGQEGPRQEKPGPEEPEEQDGDDEDDDGDDDGDSIYGCRDCGLGFADRADLRDHRKVHSRVFPGEARGHAPPAPRSPPVSEYQHDHGGEQLYECPACGQSFVHSSFLFEHQKIHEHDPFYGFRRLDEPFLRPLLSPRRARAPRKAPCSGQALQCQECGQDFIHASLLFEHMRAHPGAGLAGCSRPSEGAAGPGLALAELQRSQAEEKQHECQVCGEAFLSRAALREHARTHRRGEPYEYGAAFVHTSFLTEPPRRGAPFFECKDCGASFMHSTVLARHQRLHLEEEEEEEEEVEEAAAGQEARVLVPREALRLQGSSVQQPEAGAAQPNGEAEGPRGEAAEPGGGAEQPRAGDADEPDGAGIIDPEEQAEEPQGDADEPDGAGIIDPEEAGAGEEPQGAGPCSSHGAPRETAAPQPACGPSPKAHPGVTASEPGPVSGAGSRCSARAGGDGVDAGGGSFGCEVCGQCFRDRLSLTRHQDTHTG</sequence>
<evidence type="ECO:0000313" key="15">
    <source>
        <dbReference type="Proteomes" id="UP000700334"/>
    </source>
</evidence>
<evidence type="ECO:0000313" key="14">
    <source>
        <dbReference type="EMBL" id="KAG8510162.1"/>
    </source>
</evidence>